<dbReference type="GeneID" id="300265870"/>
<dbReference type="RefSeq" id="WP_074822492.1">
    <property type="nucleotide sequence ID" value="NZ_FOEV01000002.1"/>
</dbReference>
<dbReference type="PANTHER" id="PTHR45138:SF9">
    <property type="entry name" value="DIGUANYLATE CYCLASE DGCM-RELATED"/>
    <property type="match status" value="1"/>
</dbReference>
<evidence type="ECO:0000259" key="5">
    <source>
        <dbReference type="PROSITE" id="PS50887"/>
    </source>
</evidence>
<dbReference type="PROSITE" id="PS50887">
    <property type="entry name" value="GGDEF"/>
    <property type="match status" value="1"/>
</dbReference>
<dbReference type="GO" id="GO:0052621">
    <property type="term" value="F:diguanylate cyclase activity"/>
    <property type="evidence" value="ECO:0007669"/>
    <property type="project" value="UniProtKB-EC"/>
</dbReference>
<comment type="caution">
    <text evidence="6">The sequence shown here is derived from an EMBL/GenBank/DDBJ whole genome shotgun (WGS) entry which is preliminary data.</text>
</comment>
<evidence type="ECO:0000256" key="4">
    <source>
        <dbReference type="ARBA" id="ARBA00034247"/>
    </source>
</evidence>
<dbReference type="Gene3D" id="3.30.450.40">
    <property type="match status" value="1"/>
</dbReference>
<dbReference type="AlphaFoldDB" id="A0A9X8M9W8"/>
<gene>
    <name evidence="6" type="ORF">SAMN05216409_102406</name>
</gene>
<dbReference type="Proteomes" id="UP000183210">
    <property type="component" value="Unassembled WGS sequence"/>
</dbReference>
<protein>
    <recommendedName>
        <fullName evidence="3">diguanylate cyclase</fullName>
        <ecNumber evidence="3">2.7.7.65</ecNumber>
    </recommendedName>
</protein>
<dbReference type="Gene3D" id="3.30.70.270">
    <property type="match status" value="1"/>
</dbReference>
<dbReference type="GO" id="GO:0005886">
    <property type="term" value="C:plasma membrane"/>
    <property type="evidence" value="ECO:0007669"/>
    <property type="project" value="UniProtKB-SubCell"/>
</dbReference>
<evidence type="ECO:0000256" key="1">
    <source>
        <dbReference type="ARBA" id="ARBA00001946"/>
    </source>
</evidence>
<evidence type="ECO:0000313" key="7">
    <source>
        <dbReference type="Proteomes" id="UP000183210"/>
    </source>
</evidence>
<sequence length="344" mass="38257">MHAAPAHPREAERQKALESLEILDTPADAYMNALVRIARDLFKVDRVLISLIDREQQCIKAHSGSPFSATARSVAFCAHALLDTHRPLIVPDALSDERFASNPLVIEPPYIRFYAGHPLVAPSGLPIGTLCLMHSEPRQLTAQERDRLRDLAQMADGYLKLRSLSEQTRYLRTIISRERRRAMLDPLTQLWNRAALEHFYPVEQAAARRDNERIGALFIDLDHFKAVNDQHGHAAGDQVLVETAHRIATTLRPHDLLLRLGGEEFAVITRIDKAEQLDGIAERIRFAIADTPFLTVSGPVAVTTSIGGANGDADEPAESLLKRADAALYQAKHEGRNRVVMASE</sequence>
<dbReference type="CDD" id="cd01949">
    <property type="entry name" value="GGDEF"/>
    <property type="match status" value="1"/>
</dbReference>
<evidence type="ECO:0000313" key="6">
    <source>
        <dbReference type="EMBL" id="SEP87321.1"/>
    </source>
</evidence>
<dbReference type="InterPro" id="IPR043128">
    <property type="entry name" value="Rev_trsase/Diguanyl_cyclase"/>
</dbReference>
<dbReference type="EMBL" id="FOEV01000002">
    <property type="protein sequence ID" value="SEP87321.1"/>
    <property type="molecule type" value="Genomic_DNA"/>
</dbReference>
<dbReference type="EC" id="2.7.7.65" evidence="3"/>
<dbReference type="SMART" id="SM00065">
    <property type="entry name" value="GAF"/>
    <property type="match status" value="1"/>
</dbReference>
<comment type="cofactor">
    <cofactor evidence="1">
        <name>Mg(2+)</name>
        <dbReference type="ChEBI" id="CHEBI:18420"/>
    </cofactor>
</comment>
<dbReference type="SMART" id="SM00267">
    <property type="entry name" value="GGDEF"/>
    <property type="match status" value="1"/>
</dbReference>
<comment type="catalytic activity">
    <reaction evidence="4">
        <text>2 GTP = 3',3'-c-di-GMP + 2 diphosphate</text>
        <dbReference type="Rhea" id="RHEA:24898"/>
        <dbReference type="ChEBI" id="CHEBI:33019"/>
        <dbReference type="ChEBI" id="CHEBI:37565"/>
        <dbReference type="ChEBI" id="CHEBI:58805"/>
        <dbReference type="EC" id="2.7.7.65"/>
    </reaction>
</comment>
<comment type="subcellular location">
    <subcellularLocation>
        <location evidence="2">Cell inner membrane</location>
    </subcellularLocation>
</comment>
<organism evidence="6 7">
    <name type="scientific">Pseudomonas lutea</name>
    <dbReference type="NCBI Taxonomy" id="243924"/>
    <lineage>
        <taxon>Bacteria</taxon>
        <taxon>Pseudomonadati</taxon>
        <taxon>Pseudomonadota</taxon>
        <taxon>Gammaproteobacteria</taxon>
        <taxon>Pseudomonadales</taxon>
        <taxon>Pseudomonadaceae</taxon>
        <taxon>Pseudomonas</taxon>
    </lineage>
</organism>
<dbReference type="FunFam" id="3.30.70.270:FF:000001">
    <property type="entry name" value="Diguanylate cyclase domain protein"/>
    <property type="match status" value="1"/>
</dbReference>
<accession>A0A9X8M9W8</accession>
<dbReference type="PANTHER" id="PTHR45138">
    <property type="entry name" value="REGULATORY COMPONENTS OF SENSORY TRANSDUCTION SYSTEM"/>
    <property type="match status" value="1"/>
</dbReference>
<dbReference type="InterPro" id="IPR029016">
    <property type="entry name" value="GAF-like_dom_sf"/>
</dbReference>
<dbReference type="InterPro" id="IPR003018">
    <property type="entry name" value="GAF"/>
</dbReference>
<dbReference type="SUPFAM" id="SSF55781">
    <property type="entry name" value="GAF domain-like"/>
    <property type="match status" value="1"/>
</dbReference>
<dbReference type="Pfam" id="PF00990">
    <property type="entry name" value="GGDEF"/>
    <property type="match status" value="1"/>
</dbReference>
<dbReference type="NCBIfam" id="TIGR00254">
    <property type="entry name" value="GGDEF"/>
    <property type="match status" value="1"/>
</dbReference>
<dbReference type="InterPro" id="IPR050469">
    <property type="entry name" value="Diguanylate_Cyclase"/>
</dbReference>
<dbReference type="InterPro" id="IPR029787">
    <property type="entry name" value="Nucleotide_cyclase"/>
</dbReference>
<evidence type="ECO:0000256" key="2">
    <source>
        <dbReference type="ARBA" id="ARBA00004533"/>
    </source>
</evidence>
<evidence type="ECO:0000256" key="3">
    <source>
        <dbReference type="ARBA" id="ARBA00012528"/>
    </source>
</evidence>
<dbReference type="InterPro" id="IPR000160">
    <property type="entry name" value="GGDEF_dom"/>
</dbReference>
<name>A0A9X8M9W8_9PSED</name>
<feature type="domain" description="GGDEF" evidence="5">
    <location>
        <begin position="212"/>
        <end position="344"/>
    </location>
</feature>
<proteinExistence type="predicted"/>
<reference evidence="6 7" key="1">
    <citation type="submission" date="2016-10" db="EMBL/GenBank/DDBJ databases">
        <authorList>
            <person name="Varghese N."/>
            <person name="Submissions S."/>
        </authorList>
    </citation>
    <scope>NUCLEOTIDE SEQUENCE [LARGE SCALE GENOMIC DNA]</scope>
    <source>
        <strain evidence="6 7">LMG 21974</strain>
    </source>
</reference>
<dbReference type="Pfam" id="PF01590">
    <property type="entry name" value="GAF"/>
    <property type="match status" value="1"/>
</dbReference>
<dbReference type="SUPFAM" id="SSF55073">
    <property type="entry name" value="Nucleotide cyclase"/>
    <property type="match status" value="1"/>
</dbReference>